<evidence type="ECO:0000313" key="1">
    <source>
        <dbReference type="EMBL" id="SEF82022.1"/>
    </source>
</evidence>
<dbReference type="EMBL" id="FNVS01000007">
    <property type="protein sequence ID" value="SEF82022.1"/>
    <property type="molecule type" value="Genomic_DNA"/>
</dbReference>
<keyword evidence="2" id="KW-1185">Reference proteome</keyword>
<accession>A0A8G2BWK2</accession>
<dbReference type="RefSeq" id="WP_262497700.1">
    <property type="nucleotide sequence ID" value="NZ_FNVS01000007.1"/>
</dbReference>
<evidence type="ECO:0000313" key="2">
    <source>
        <dbReference type="Proteomes" id="UP000236725"/>
    </source>
</evidence>
<dbReference type="AlphaFoldDB" id="A0A8G2BWK2"/>
<comment type="caution">
    <text evidence="1">The sequence shown here is derived from an EMBL/GenBank/DDBJ whole genome shotgun (WGS) entry which is preliminary data.</text>
</comment>
<name>A0A8G2BWK2_9BACT</name>
<dbReference type="Proteomes" id="UP000236725">
    <property type="component" value="Unassembled WGS sequence"/>
</dbReference>
<reference evidence="1 2" key="1">
    <citation type="submission" date="2016-10" db="EMBL/GenBank/DDBJ databases">
        <authorList>
            <person name="Varghese N."/>
            <person name="Submissions S."/>
        </authorList>
    </citation>
    <scope>NUCLEOTIDE SEQUENCE [LARGE SCALE GENOMIC DNA]</scope>
    <source>
        <strain evidence="1 2">DSM 29073</strain>
    </source>
</reference>
<organism evidence="1 2">
    <name type="scientific">Parabacteroides chinchillae</name>
    <dbReference type="NCBI Taxonomy" id="871327"/>
    <lineage>
        <taxon>Bacteria</taxon>
        <taxon>Pseudomonadati</taxon>
        <taxon>Bacteroidota</taxon>
        <taxon>Bacteroidia</taxon>
        <taxon>Bacteroidales</taxon>
        <taxon>Tannerellaceae</taxon>
        <taxon>Parabacteroides</taxon>
    </lineage>
</organism>
<gene>
    <name evidence="1" type="ORF">SAMN05444001_107162</name>
</gene>
<protein>
    <submittedName>
        <fullName evidence="1">Uncharacterized protein</fullName>
    </submittedName>
</protein>
<sequence length="42" mass="4967">MVAQFKENFFDNYSTEDVRIEATLRAIAIENESKKVKINWNC</sequence>
<proteinExistence type="predicted"/>